<accession>A0ABC8UNZ4</accession>
<feature type="domain" description="RNase H type-1" evidence="1">
    <location>
        <begin position="9"/>
        <end position="66"/>
    </location>
</feature>
<evidence type="ECO:0000313" key="2">
    <source>
        <dbReference type="EMBL" id="CAK9182723.1"/>
    </source>
</evidence>
<name>A0ABC8UNZ4_9AQUA</name>
<feature type="non-terminal residue" evidence="2">
    <location>
        <position position="1"/>
    </location>
</feature>
<dbReference type="Pfam" id="PF13456">
    <property type="entry name" value="RVT_3"/>
    <property type="match status" value="1"/>
</dbReference>
<dbReference type="Proteomes" id="UP001642360">
    <property type="component" value="Unassembled WGS sequence"/>
</dbReference>
<gene>
    <name evidence="2" type="ORF">ILEXP_LOCUS52945</name>
</gene>
<evidence type="ECO:0000313" key="3">
    <source>
        <dbReference type="Proteomes" id="UP001642360"/>
    </source>
</evidence>
<dbReference type="EMBL" id="CAUOFW020008415">
    <property type="protein sequence ID" value="CAK9182723.1"/>
    <property type="molecule type" value="Genomic_DNA"/>
</dbReference>
<sequence length="119" mass="13285">WIQIVRNPNRPTGTGGILCNNTRRLVVGFYEKKIGITMSLATELWTLRRGLSIARQHGIQRLEMTVGDVGAISGDQFAEAGNDGNQQKCWQGKVSRLKKDAVFLSMLLIVLKNNLMLML</sequence>
<reference evidence="2 3" key="1">
    <citation type="submission" date="2024-02" db="EMBL/GenBank/DDBJ databases">
        <authorList>
            <person name="Vignale AGUSTIN F."/>
            <person name="Sosa J E."/>
            <person name="Modenutti C."/>
        </authorList>
    </citation>
    <scope>NUCLEOTIDE SEQUENCE [LARGE SCALE GENOMIC DNA]</scope>
</reference>
<organism evidence="2 3">
    <name type="scientific">Ilex paraguariensis</name>
    <name type="common">yerba mate</name>
    <dbReference type="NCBI Taxonomy" id="185542"/>
    <lineage>
        <taxon>Eukaryota</taxon>
        <taxon>Viridiplantae</taxon>
        <taxon>Streptophyta</taxon>
        <taxon>Embryophyta</taxon>
        <taxon>Tracheophyta</taxon>
        <taxon>Spermatophyta</taxon>
        <taxon>Magnoliopsida</taxon>
        <taxon>eudicotyledons</taxon>
        <taxon>Gunneridae</taxon>
        <taxon>Pentapetalae</taxon>
        <taxon>asterids</taxon>
        <taxon>campanulids</taxon>
        <taxon>Aquifoliales</taxon>
        <taxon>Aquifoliaceae</taxon>
        <taxon>Ilex</taxon>
    </lineage>
</organism>
<dbReference type="AlphaFoldDB" id="A0ABC8UNZ4"/>
<keyword evidence="3" id="KW-1185">Reference proteome</keyword>
<dbReference type="InterPro" id="IPR002156">
    <property type="entry name" value="RNaseH_domain"/>
</dbReference>
<evidence type="ECO:0000259" key="1">
    <source>
        <dbReference type="Pfam" id="PF13456"/>
    </source>
</evidence>
<comment type="caution">
    <text evidence="2">The sequence shown here is derived from an EMBL/GenBank/DDBJ whole genome shotgun (WGS) entry which is preliminary data.</text>
</comment>
<protein>
    <recommendedName>
        <fullName evidence="1">RNase H type-1 domain-containing protein</fullName>
    </recommendedName>
</protein>
<proteinExistence type="predicted"/>